<dbReference type="RefSeq" id="XP_064666911.1">
    <property type="nucleotide sequence ID" value="XM_064815916.1"/>
</dbReference>
<dbReference type="InterPro" id="IPR029063">
    <property type="entry name" value="SAM-dependent_MTases_sf"/>
</dbReference>
<proteinExistence type="inferred from homology"/>
<dbReference type="GO" id="GO:0008168">
    <property type="term" value="F:methyltransferase activity"/>
    <property type="evidence" value="ECO:0007669"/>
    <property type="project" value="UniProtKB-KW"/>
</dbReference>
<reference evidence="3" key="1">
    <citation type="journal article" date="2023" name="Mol. Phylogenet. Evol.">
        <title>Genome-scale phylogeny and comparative genomics of the fungal order Sordariales.</title>
        <authorList>
            <person name="Hensen N."/>
            <person name="Bonometti L."/>
            <person name="Westerberg I."/>
            <person name="Brannstrom I.O."/>
            <person name="Guillou S."/>
            <person name="Cros-Aarteil S."/>
            <person name="Calhoun S."/>
            <person name="Haridas S."/>
            <person name="Kuo A."/>
            <person name="Mondo S."/>
            <person name="Pangilinan J."/>
            <person name="Riley R."/>
            <person name="LaButti K."/>
            <person name="Andreopoulos B."/>
            <person name="Lipzen A."/>
            <person name="Chen C."/>
            <person name="Yan M."/>
            <person name="Daum C."/>
            <person name="Ng V."/>
            <person name="Clum A."/>
            <person name="Steindorff A."/>
            <person name="Ohm R.A."/>
            <person name="Martin F."/>
            <person name="Silar P."/>
            <person name="Natvig D.O."/>
            <person name="Lalanne C."/>
            <person name="Gautier V."/>
            <person name="Ament-Velasquez S.L."/>
            <person name="Kruys A."/>
            <person name="Hutchinson M.I."/>
            <person name="Powell A.J."/>
            <person name="Barry K."/>
            <person name="Miller A.N."/>
            <person name="Grigoriev I.V."/>
            <person name="Debuchy R."/>
            <person name="Gladieux P."/>
            <person name="Hiltunen Thoren M."/>
            <person name="Johannesson H."/>
        </authorList>
    </citation>
    <scope>NUCLEOTIDE SEQUENCE</scope>
    <source>
        <strain evidence="3">CBS 508.74</strain>
    </source>
</reference>
<dbReference type="PANTHER" id="PTHR43591:SF105">
    <property type="entry name" value="METHYLTRANSFERASE DOMAIN-CONTAINING PROTEIN-RELATED"/>
    <property type="match status" value="1"/>
</dbReference>
<dbReference type="InterPro" id="IPR041698">
    <property type="entry name" value="Methyltransf_25"/>
</dbReference>
<dbReference type="PANTHER" id="PTHR43591">
    <property type="entry name" value="METHYLTRANSFERASE"/>
    <property type="match status" value="1"/>
</dbReference>
<dbReference type="Proteomes" id="UP001302812">
    <property type="component" value="Unassembled WGS sequence"/>
</dbReference>
<protein>
    <submittedName>
        <fullName evidence="3">S-adenosyl-L-methionine-dependent methyltransferase</fullName>
    </submittedName>
</protein>
<dbReference type="GO" id="GO:0032259">
    <property type="term" value="P:methylation"/>
    <property type="evidence" value="ECO:0007669"/>
    <property type="project" value="UniProtKB-KW"/>
</dbReference>
<name>A0AAN6QGR3_9PEZI</name>
<evidence type="ECO:0000313" key="4">
    <source>
        <dbReference type="Proteomes" id="UP001302812"/>
    </source>
</evidence>
<evidence type="ECO:0000313" key="3">
    <source>
        <dbReference type="EMBL" id="KAK4109341.1"/>
    </source>
</evidence>
<accession>A0AAN6QGR3</accession>
<dbReference type="SUPFAM" id="SSF53335">
    <property type="entry name" value="S-adenosyl-L-methionine-dependent methyltransferases"/>
    <property type="match status" value="1"/>
</dbReference>
<dbReference type="EMBL" id="MU853357">
    <property type="protein sequence ID" value="KAK4109341.1"/>
    <property type="molecule type" value="Genomic_DNA"/>
</dbReference>
<sequence>MSSSNPPKTAVQHFNQTAAAYEASTGGCTRELARHVVGLLPNLDDNSVVLDNACGTGIAAEELLHHMATRNVKPATLHLVDAAPGMVAIARDKFEGQQPNLNIHCATMPAERLDFPDKTFTHSITNLGILFFTDADQGAKEIFRTLKPGGTAVVTSWQDLGYLPLLHQAQQTVRPDAPLINLPIKDVWFRPEHVREVLERAGFGEVEVSAARVHYAGERARDVSSLLNTQTKSSLQDWSEDELGRFEDALDELIEAAAEKFEKPDGSAAMGIPMVAIVAVCRK</sequence>
<dbReference type="GeneID" id="89940041"/>
<organism evidence="3 4">
    <name type="scientific">Canariomyces notabilis</name>
    <dbReference type="NCBI Taxonomy" id="2074819"/>
    <lineage>
        <taxon>Eukaryota</taxon>
        <taxon>Fungi</taxon>
        <taxon>Dikarya</taxon>
        <taxon>Ascomycota</taxon>
        <taxon>Pezizomycotina</taxon>
        <taxon>Sordariomycetes</taxon>
        <taxon>Sordariomycetidae</taxon>
        <taxon>Sordariales</taxon>
        <taxon>Chaetomiaceae</taxon>
        <taxon>Canariomyces</taxon>
    </lineage>
</organism>
<comment type="caution">
    <text evidence="3">The sequence shown here is derived from an EMBL/GenBank/DDBJ whole genome shotgun (WGS) entry which is preliminary data.</text>
</comment>
<keyword evidence="3" id="KW-0808">Transferase</keyword>
<gene>
    <name evidence="3" type="ORF">N656DRAFT_783265</name>
</gene>
<evidence type="ECO:0000256" key="1">
    <source>
        <dbReference type="ARBA" id="ARBA00038158"/>
    </source>
</evidence>
<keyword evidence="4" id="KW-1185">Reference proteome</keyword>
<evidence type="ECO:0000259" key="2">
    <source>
        <dbReference type="Pfam" id="PF13649"/>
    </source>
</evidence>
<dbReference type="Pfam" id="PF13649">
    <property type="entry name" value="Methyltransf_25"/>
    <property type="match status" value="1"/>
</dbReference>
<reference evidence="3" key="2">
    <citation type="submission" date="2023-05" db="EMBL/GenBank/DDBJ databases">
        <authorList>
            <consortium name="Lawrence Berkeley National Laboratory"/>
            <person name="Steindorff A."/>
            <person name="Hensen N."/>
            <person name="Bonometti L."/>
            <person name="Westerberg I."/>
            <person name="Brannstrom I.O."/>
            <person name="Guillou S."/>
            <person name="Cros-Aarteil S."/>
            <person name="Calhoun S."/>
            <person name="Haridas S."/>
            <person name="Kuo A."/>
            <person name="Mondo S."/>
            <person name="Pangilinan J."/>
            <person name="Riley R."/>
            <person name="Labutti K."/>
            <person name="Andreopoulos B."/>
            <person name="Lipzen A."/>
            <person name="Chen C."/>
            <person name="Yanf M."/>
            <person name="Daum C."/>
            <person name="Ng V."/>
            <person name="Clum A."/>
            <person name="Ohm R."/>
            <person name="Martin F."/>
            <person name="Silar P."/>
            <person name="Natvig D."/>
            <person name="Lalanne C."/>
            <person name="Gautier V."/>
            <person name="Ament-Velasquez S.L."/>
            <person name="Kruys A."/>
            <person name="Hutchinson M.I."/>
            <person name="Powell A.J."/>
            <person name="Barry K."/>
            <person name="Miller A.N."/>
            <person name="Grigoriev I.V."/>
            <person name="Debuchy R."/>
            <person name="Gladieux P."/>
            <person name="Thoren M.H."/>
            <person name="Johannesson H."/>
        </authorList>
    </citation>
    <scope>NUCLEOTIDE SEQUENCE</scope>
    <source>
        <strain evidence="3">CBS 508.74</strain>
    </source>
</reference>
<comment type="similarity">
    <text evidence="1">Belongs to the methyltransferase superfamily. LaeA methyltransferase family.</text>
</comment>
<dbReference type="AlphaFoldDB" id="A0AAN6QGR3"/>
<dbReference type="Gene3D" id="3.40.50.150">
    <property type="entry name" value="Vaccinia Virus protein VP39"/>
    <property type="match status" value="1"/>
</dbReference>
<dbReference type="CDD" id="cd02440">
    <property type="entry name" value="AdoMet_MTases"/>
    <property type="match status" value="1"/>
</dbReference>
<feature type="domain" description="Methyltransferase" evidence="2">
    <location>
        <begin position="49"/>
        <end position="150"/>
    </location>
</feature>
<keyword evidence="3" id="KW-0489">Methyltransferase</keyword>